<evidence type="ECO:0000313" key="2">
    <source>
        <dbReference type="Proteomes" id="UP000240322"/>
    </source>
</evidence>
<sequence>MRITIELDDEKQAGAVLRKLLELLEPQKEANRGALDVLKDQKMILESAASKKLKNVDAFFEKLGREGAVVLTGSQERIAVDAAFFEDFKKRISQVKTMDEKQAAKELGGKHAELFLKLVENGLIFFEGGSWKFV</sequence>
<dbReference type="Proteomes" id="UP000240322">
    <property type="component" value="Unassembled WGS sequence"/>
</dbReference>
<dbReference type="AlphaFoldDB" id="A0A2R6AS74"/>
<organism evidence="1 2">
    <name type="scientific">Candidatus Marsarchaeota G2 archaeon OSP_D</name>
    <dbReference type="NCBI Taxonomy" id="1978157"/>
    <lineage>
        <taxon>Archaea</taxon>
        <taxon>Candidatus Marsarchaeota</taxon>
        <taxon>Candidatus Marsarchaeota group 2</taxon>
    </lineage>
</organism>
<proteinExistence type="predicted"/>
<name>A0A2R6AS74_9ARCH</name>
<comment type="caution">
    <text evidence="1">The sequence shown here is derived from an EMBL/GenBank/DDBJ whole genome shotgun (WGS) entry which is preliminary data.</text>
</comment>
<evidence type="ECO:0000313" key="1">
    <source>
        <dbReference type="EMBL" id="PSN89242.1"/>
    </source>
</evidence>
<gene>
    <name evidence="1" type="ORF">B9Q03_08670</name>
</gene>
<dbReference type="EMBL" id="NEXE01000101">
    <property type="protein sequence ID" value="PSN89242.1"/>
    <property type="molecule type" value="Genomic_DNA"/>
</dbReference>
<accession>A0A2R6AS74</accession>
<reference evidence="1 2" key="1">
    <citation type="submission" date="2017-04" db="EMBL/GenBank/DDBJ databases">
        <title>Novel microbial lineages endemic to geothermal iron-oxide mats fill important gaps in the evolutionary history of Archaea.</title>
        <authorList>
            <person name="Jay Z.J."/>
            <person name="Beam J.P."/>
            <person name="Dlakic M."/>
            <person name="Rusch D.B."/>
            <person name="Kozubal M.A."/>
            <person name="Inskeep W.P."/>
        </authorList>
    </citation>
    <scope>NUCLEOTIDE SEQUENCE [LARGE SCALE GENOMIC DNA]</scope>
    <source>
        <strain evidence="1">OSP_D</strain>
    </source>
</reference>
<protein>
    <submittedName>
        <fullName evidence="1">Uncharacterized protein</fullName>
    </submittedName>
</protein>